<evidence type="ECO:0000256" key="2">
    <source>
        <dbReference type="ARBA" id="ARBA00023015"/>
    </source>
</evidence>
<dbReference type="InterPro" id="IPR037171">
    <property type="entry name" value="NagB/RpiA_transferase-like"/>
</dbReference>
<dbReference type="InterPro" id="IPR036388">
    <property type="entry name" value="WH-like_DNA-bd_sf"/>
</dbReference>
<evidence type="ECO:0000259" key="5">
    <source>
        <dbReference type="PROSITE" id="PS51000"/>
    </source>
</evidence>
<evidence type="ECO:0000256" key="1">
    <source>
        <dbReference type="ARBA" id="ARBA00022491"/>
    </source>
</evidence>
<feature type="region of interest" description="Disordered" evidence="4">
    <location>
        <begin position="1"/>
        <end position="20"/>
    </location>
</feature>
<dbReference type="Gene3D" id="1.10.10.10">
    <property type="entry name" value="Winged helix-like DNA-binding domain superfamily/Winged helix DNA-binding domain"/>
    <property type="match status" value="1"/>
</dbReference>
<dbReference type="Gene3D" id="3.30.750.70">
    <property type="entry name" value="4-hydroxybutyrate coenzyme like domains"/>
    <property type="match status" value="1"/>
</dbReference>
<dbReference type="Pfam" id="PF00455">
    <property type="entry name" value="DeoRC"/>
    <property type="match status" value="1"/>
</dbReference>
<dbReference type="PANTHER" id="PTHR30363">
    <property type="entry name" value="HTH-TYPE TRANSCRIPTIONAL REGULATOR SRLR-RELATED"/>
    <property type="match status" value="1"/>
</dbReference>
<keyword evidence="2" id="KW-0805">Transcription regulation</keyword>
<dbReference type="PRINTS" id="PR00037">
    <property type="entry name" value="HTHLACR"/>
</dbReference>
<dbReference type="GO" id="GO:0003677">
    <property type="term" value="F:DNA binding"/>
    <property type="evidence" value="ECO:0007669"/>
    <property type="project" value="UniProtKB-KW"/>
</dbReference>
<dbReference type="InterPro" id="IPR001034">
    <property type="entry name" value="DeoR_HTH"/>
</dbReference>
<evidence type="ECO:0000256" key="4">
    <source>
        <dbReference type="SAM" id="MobiDB-lite"/>
    </source>
</evidence>
<proteinExistence type="predicted"/>
<organism evidence="6 7">
    <name type="scientific">Herbaspirillum rhizosphaerae</name>
    <dbReference type="NCBI Taxonomy" id="346179"/>
    <lineage>
        <taxon>Bacteria</taxon>
        <taxon>Pseudomonadati</taxon>
        <taxon>Pseudomonadota</taxon>
        <taxon>Betaproteobacteria</taxon>
        <taxon>Burkholderiales</taxon>
        <taxon>Oxalobacteraceae</taxon>
        <taxon>Herbaspirillum</taxon>
    </lineage>
</organism>
<reference evidence="6 7" key="1">
    <citation type="journal article" date="2024" name="Chem. Sci.">
        <title>Discovery of megapolipeptins by genome mining of a Burkholderiales bacteria collection.</title>
        <authorList>
            <person name="Paulo B.S."/>
            <person name="Recchia M.J.J."/>
            <person name="Lee S."/>
            <person name="Fergusson C.H."/>
            <person name="Romanowski S.B."/>
            <person name="Hernandez A."/>
            <person name="Krull N."/>
            <person name="Liu D.Y."/>
            <person name="Cavanagh H."/>
            <person name="Bos A."/>
            <person name="Gray C.A."/>
            <person name="Murphy B.T."/>
            <person name="Linington R.G."/>
            <person name="Eustaquio A.S."/>
        </authorList>
    </citation>
    <scope>NUCLEOTIDE SEQUENCE [LARGE SCALE GENOMIC DNA]</scope>
    <source>
        <strain evidence="6 7">RL21-008-BIB-B</strain>
    </source>
</reference>
<dbReference type="InterPro" id="IPR036390">
    <property type="entry name" value="WH_DNA-bd_sf"/>
</dbReference>
<evidence type="ECO:0000313" key="7">
    <source>
        <dbReference type="Proteomes" id="UP001629214"/>
    </source>
</evidence>
<keyword evidence="7" id="KW-1185">Reference proteome</keyword>
<dbReference type="RefSeq" id="WP_408168966.1">
    <property type="nucleotide sequence ID" value="NZ_JAQQFR010000010.1"/>
</dbReference>
<gene>
    <name evidence="6" type="ORF">PQR63_15865</name>
</gene>
<dbReference type="Proteomes" id="UP001629214">
    <property type="component" value="Unassembled WGS sequence"/>
</dbReference>
<dbReference type="PANTHER" id="PTHR30363:SF4">
    <property type="entry name" value="GLYCEROL-3-PHOSPHATE REGULON REPRESSOR"/>
    <property type="match status" value="1"/>
</dbReference>
<dbReference type="Pfam" id="PF08220">
    <property type="entry name" value="HTH_DeoR"/>
    <property type="match status" value="1"/>
</dbReference>
<dbReference type="SMART" id="SM01134">
    <property type="entry name" value="DeoRC"/>
    <property type="match status" value="1"/>
</dbReference>
<dbReference type="InterPro" id="IPR050313">
    <property type="entry name" value="Carb_Metab_HTH_regulators"/>
</dbReference>
<comment type="caution">
    <text evidence="6">The sequence shown here is derived from an EMBL/GenBank/DDBJ whole genome shotgun (WGS) entry which is preliminary data.</text>
</comment>
<dbReference type="EMBL" id="JAQQFR010000010">
    <property type="protein sequence ID" value="MFL9879876.1"/>
    <property type="molecule type" value="Genomic_DNA"/>
</dbReference>
<keyword evidence="1" id="KW-0678">Repressor</keyword>
<protein>
    <submittedName>
        <fullName evidence="6">DeoR/GlpR family DNA-binding transcription regulator</fullName>
    </submittedName>
</protein>
<dbReference type="SUPFAM" id="SSF100950">
    <property type="entry name" value="NagB/RpiA/CoA transferase-like"/>
    <property type="match status" value="1"/>
</dbReference>
<sequence>MPANPANNLSSKPEGKPVIKPASLRHNEIIALFRQHGFMTMESLAEHFAVTTQTIRRDINALCDADILRRRHGGAELILSARNQPYDMRRINNLEQKAEIGAAVAKLIPNSCSVLIGIGTTPEQVALALAKHDHLTVITNNLRAALALSTNQNNQVIVPGGTLRFPNPEILGNDADKLFRNFRADFGIYGVGGVDTDGTLLDFDRMESSSRQALRESCRTQILVTDNSKFGRQAPVRGGHLSDPDILVTDSPLTSNLAAMLAGNTRVVVTSQSDSNAEEREFAMTNDAAIAAGK</sequence>
<keyword evidence="6" id="KW-0238">DNA-binding</keyword>
<keyword evidence="3" id="KW-0804">Transcription</keyword>
<feature type="compositionally biased region" description="Polar residues" evidence="4">
    <location>
        <begin position="1"/>
        <end position="11"/>
    </location>
</feature>
<evidence type="ECO:0000313" key="6">
    <source>
        <dbReference type="EMBL" id="MFL9879876.1"/>
    </source>
</evidence>
<name>A0ABW8ZA75_9BURK</name>
<dbReference type="InterPro" id="IPR014036">
    <property type="entry name" value="DeoR-like_C"/>
</dbReference>
<dbReference type="SMART" id="SM00420">
    <property type="entry name" value="HTH_DEOR"/>
    <property type="match status" value="1"/>
</dbReference>
<dbReference type="SUPFAM" id="SSF46785">
    <property type="entry name" value="Winged helix' DNA-binding domain"/>
    <property type="match status" value="1"/>
</dbReference>
<dbReference type="PROSITE" id="PS51000">
    <property type="entry name" value="HTH_DEOR_2"/>
    <property type="match status" value="1"/>
</dbReference>
<accession>A0ABW8ZA75</accession>
<feature type="domain" description="HTH deoR-type" evidence="5">
    <location>
        <begin position="22"/>
        <end position="77"/>
    </location>
</feature>
<evidence type="ECO:0000256" key="3">
    <source>
        <dbReference type="ARBA" id="ARBA00023163"/>
    </source>
</evidence>